<organism evidence="3">
    <name type="scientific">hydrothermal vent metagenome</name>
    <dbReference type="NCBI Taxonomy" id="652676"/>
    <lineage>
        <taxon>unclassified sequences</taxon>
        <taxon>metagenomes</taxon>
        <taxon>ecological metagenomes</taxon>
    </lineage>
</organism>
<sequence>MNTKLLSVAAVLSMVSGFAMAQTSECSKGSKEKTVECEGGVAVGGVQPGEHQVVMVTDDNGQIRVTVQPEVKVESHMTMIQKTNDHEYKVEIKGDNIKAWVDGDRVPKKRLKVTDEAIRILDDEGNTVAEFARMVGTHRGHFGGDVDSWIMLQGQHKGDDGPIFWDDDDEDHVWGNVRMFMGEPDFDHPPVMLGITMGEVDEDLAEDLDLDFDEGIVINSVIEGLPADEAGLREGDVIIEIEGESPVDAELLLEYLSESEPGDELEVVILRRGKERTVEIELEPYDAEALGVRRYGLEGDQDLMFNWREDGPETLDVEALRDRLQMLQRENPEAFEGDMEALMDLLPRMQRMQRGQSRELDVFPRIRTWRGDEGRDQRLLVQPSPRGQTMRGYDDRFDRMEERLERLEDRIDRLLEALEGREHDED</sequence>
<dbReference type="Pfam" id="PF13180">
    <property type="entry name" value="PDZ_2"/>
    <property type="match status" value="1"/>
</dbReference>
<evidence type="ECO:0000259" key="2">
    <source>
        <dbReference type="PROSITE" id="PS50106"/>
    </source>
</evidence>
<dbReference type="EMBL" id="UOGK01000751">
    <property type="protein sequence ID" value="VAX42789.1"/>
    <property type="molecule type" value="Genomic_DNA"/>
</dbReference>
<dbReference type="InterPro" id="IPR036034">
    <property type="entry name" value="PDZ_sf"/>
</dbReference>
<dbReference type="AlphaFoldDB" id="A0A3B1DK32"/>
<name>A0A3B1DK32_9ZZZZ</name>
<gene>
    <name evidence="3" type="ORF">MNBD_PLANCTO03-1325</name>
</gene>
<proteinExistence type="predicted"/>
<dbReference type="Gene3D" id="2.30.42.10">
    <property type="match status" value="1"/>
</dbReference>
<dbReference type="CDD" id="cd06779">
    <property type="entry name" value="cpPDZ_Deg_HtrA-like"/>
    <property type="match status" value="1"/>
</dbReference>
<reference evidence="3" key="1">
    <citation type="submission" date="2018-06" db="EMBL/GenBank/DDBJ databases">
        <authorList>
            <person name="Zhirakovskaya E."/>
        </authorList>
    </citation>
    <scope>NUCLEOTIDE SEQUENCE</scope>
</reference>
<dbReference type="InterPro" id="IPR001478">
    <property type="entry name" value="PDZ"/>
</dbReference>
<feature type="domain" description="PDZ" evidence="2">
    <location>
        <begin position="176"/>
        <end position="260"/>
    </location>
</feature>
<accession>A0A3B1DK32</accession>
<dbReference type="SMART" id="SM00228">
    <property type="entry name" value="PDZ"/>
    <property type="match status" value="1"/>
</dbReference>
<evidence type="ECO:0000313" key="3">
    <source>
        <dbReference type="EMBL" id="VAX42789.1"/>
    </source>
</evidence>
<feature type="coiled-coil region" evidence="1">
    <location>
        <begin position="390"/>
        <end position="424"/>
    </location>
</feature>
<dbReference type="PROSITE" id="PS50106">
    <property type="entry name" value="PDZ"/>
    <property type="match status" value="1"/>
</dbReference>
<protein>
    <recommendedName>
        <fullName evidence="2">PDZ domain-containing protein</fullName>
    </recommendedName>
</protein>
<dbReference type="SUPFAM" id="SSF50156">
    <property type="entry name" value="PDZ domain-like"/>
    <property type="match status" value="1"/>
</dbReference>
<keyword evidence="1" id="KW-0175">Coiled coil</keyword>
<evidence type="ECO:0000256" key="1">
    <source>
        <dbReference type="SAM" id="Coils"/>
    </source>
</evidence>